<proteinExistence type="predicted"/>
<reference evidence="2" key="1">
    <citation type="submission" date="2020-03" db="EMBL/GenBank/DDBJ databases">
        <title>Castanea mollissima Vanexum genome sequencing.</title>
        <authorList>
            <person name="Staton M."/>
        </authorList>
    </citation>
    <scope>NUCLEOTIDE SEQUENCE</scope>
    <source>
        <tissue evidence="2">Leaf</tissue>
    </source>
</reference>
<comment type="caution">
    <text evidence="2">The sequence shown here is derived from an EMBL/GenBank/DDBJ whole genome shotgun (WGS) entry which is preliminary data.</text>
</comment>
<evidence type="ECO:0000313" key="2">
    <source>
        <dbReference type="EMBL" id="KAF3964088.1"/>
    </source>
</evidence>
<dbReference type="AlphaFoldDB" id="A0A8J4RKL2"/>
<dbReference type="EMBL" id="JRKL02001422">
    <property type="protein sequence ID" value="KAF3964088.1"/>
    <property type="molecule type" value="Genomic_DNA"/>
</dbReference>
<sequence>MKVESVQTTLYKLFSEYKCPKPMATTNVSSCVGSSSHTSSAVDDPDDHEDKEDNLISVTNLALSFGILHLLPVIEIDRAIVRDTHHSLVSNSSLHSPPPSKKQWRRDPDTRTIIPFP</sequence>
<feature type="region of interest" description="Disordered" evidence="1">
    <location>
        <begin position="88"/>
        <end position="117"/>
    </location>
</feature>
<evidence type="ECO:0000313" key="3">
    <source>
        <dbReference type="Proteomes" id="UP000737018"/>
    </source>
</evidence>
<feature type="compositionally biased region" description="Low complexity" evidence="1">
    <location>
        <begin position="28"/>
        <end position="42"/>
    </location>
</feature>
<gene>
    <name evidence="2" type="ORF">CMV_011592</name>
</gene>
<organism evidence="2 3">
    <name type="scientific">Castanea mollissima</name>
    <name type="common">Chinese chestnut</name>
    <dbReference type="NCBI Taxonomy" id="60419"/>
    <lineage>
        <taxon>Eukaryota</taxon>
        <taxon>Viridiplantae</taxon>
        <taxon>Streptophyta</taxon>
        <taxon>Embryophyta</taxon>
        <taxon>Tracheophyta</taxon>
        <taxon>Spermatophyta</taxon>
        <taxon>Magnoliopsida</taxon>
        <taxon>eudicotyledons</taxon>
        <taxon>Gunneridae</taxon>
        <taxon>Pentapetalae</taxon>
        <taxon>rosids</taxon>
        <taxon>fabids</taxon>
        <taxon>Fagales</taxon>
        <taxon>Fagaceae</taxon>
        <taxon>Castanea</taxon>
    </lineage>
</organism>
<dbReference type="Proteomes" id="UP000737018">
    <property type="component" value="Unassembled WGS sequence"/>
</dbReference>
<keyword evidence="3" id="KW-1185">Reference proteome</keyword>
<evidence type="ECO:0000256" key="1">
    <source>
        <dbReference type="SAM" id="MobiDB-lite"/>
    </source>
</evidence>
<feature type="region of interest" description="Disordered" evidence="1">
    <location>
        <begin position="28"/>
        <end position="51"/>
    </location>
</feature>
<protein>
    <submittedName>
        <fullName evidence="2">Uncharacterized protein</fullName>
    </submittedName>
</protein>
<accession>A0A8J4RKL2</accession>
<name>A0A8J4RKL2_9ROSI</name>